<sequence length="312" mass="34949">MLSLPTARTRSAWWTGSATRRTECGDEARGPREESKVCGVDKRPLLPCALACSTLASLAFVHQIEFRLVEQAFYRPALVEYVVLGLHAVTMVCMAITAFKDPGQLEPAADRASAALMSAEPSPADDGQASAGAGALPPRAHKSWMYARPIRRYDHYCRWVVNVIGLSNHREFILMVTGLALICVSGFLIDGWLAYHLFCHGVDRTLLTCVGLHACYLTILGYCVMPIFRLHVGFVCRNELAQEWIRNTFYVLQHKTTGDWISVNELSDDDYNERLETAVYDKSLNQFDQGCLHNCAVFWCTTRWSSQQDGAF</sequence>
<dbReference type="PROSITE" id="PS50216">
    <property type="entry name" value="DHHC"/>
    <property type="match status" value="1"/>
</dbReference>
<feature type="domain" description="Palmitoyltransferase DHHC" evidence="8">
    <location>
        <begin position="137"/>
        <end position="246"/>
    </location>
</feature>
<comment type="domain">
    <text evidence="7">The DHHC domain is required for palmitoyltransferase activity.</text>
</comment>
<comment type="caution">
    <text evidence="9">The sequence shown here is derived from an EMBL/GenBank/DDBJ whole genome shotgun (WGS) entry which is preliminary data.</text>
</comment>
<dbReference type="Pfam" id="PF01529">
    <property type="entry name" value="DHHC"/>
    <property type="match status" value="1"/>
</dbReference>
<dbReference type="Proteomes" id="UP001189429">
    <property type="component" value="Unassembled WGS sequence"/>
</dbReference>
<gene>
    <name evidence="9" type="ORF">PCOR1329_LOCUS72139</name>
</gene>
<accession>A0ABN9X034</accession>
<organism evidence="9 10">
    <name type="scientific">Prorocentrum cordatum</name>
    <dbReference type="NCBI Taxonomy" id="2364126"/>
    <lineage>
        <taxon>Eukaryota</taxon>
        <taxon>Sar</taxon>
        <taxon>Alveolata</taxon>
        <taxon>Dinophyceae</taxon>
        <taxon>Prorocentrales</taxon>
        <taxon>Prorocentraceae</taxon>
        <taxon>Prorocentrum</taxon>
    </lineage>
</organism>
<keyword evidence="6 7" id="KW-0012">Acyltransferase</keyword>
<name>A0ABN9X034_9DINO</name>
<dbReference type="EMBL" id="CAUYUJ010019616">
    <property type="protein sequence ID" value="CAK0892490.1"/>
    <property type="molecule type" value="Genomic_DNA"/>
</dbReference>
<keyword evidence="2 7" id="KW-0808">Transferase</keyword>
<keyword evidence="10" id="KW-1185">Reference proteome</keyword>
<dbReference type="InterPro" id="IPR001594">
    <property type="entry name" value="Palmitoyltrfase_DHHC"/>
</dbReference>
<comment type="similarity">
    <text evidence="7">Belongs to the DHHC palmitoyltransferase family.</text>
</comment>
<reference evidence="9" key="1">
    <citation type="submission" date="2023-10" db="EMBL/GenBank/DDBJ databases">
        <authorList>
            <person name="Chen Y."/>
            <person name="Shah S."/>
            <person name="Dougan E. K."/>
            <person name="Thang M."/>
            <person name="Chan C."/>
        </authorList>
    </citation>
    <scope>NUCLEOTIDE SEQUENCE [LARGE SCALE GENOMIC DNA]</scope>
</reference>
<comment type="catalytic activity">
    <reaction evidence="7">
        <text>L-cysteinyl-[protein] + hexadecanoyl-CoA = S-hexadecanoyl-L-cysteinyl-[protein] + CoA</text>
        <dbReference type="Rhea" id="RHEA:36683"/>
        <dbReference type="Rhea" id="RHEA-COMP:10131"/>
        <dbReference type="Rhea" id="RHEA-COMP:11032"/>
        <dbReference type="ChEBI" id="CHEBI:29950"/>
        <dbReference type="ChEBI" id="CHEBI:57287"/>
        <dbReference type="ChEBI" id="CHEBI:57379"/>
        <dbReference type="ChEBI" id="CHEBI:74151"/>
        <dbReference type="EC" id="2.3.1.225"/>
    </reaction>
</comment>
<evidence type="ECO:0000313" key="9">
    <source>
        <dbReference type="EMBL" id="CAK0892490.1"/>
    </source>
</evidence>
<evidence type="ECO:0000256" key="2">
    <source>
        <dbReference type="ARBA" id="ARBA00022679"/>
    </source>
</evidence>
<feature type="transmembrane region" description="Helical" evidence="7">
    <location>
        <begin position="205"/>
        <end position="228"/>
    </location>
</feature>
<dbReference type="InterPro" id="IPR039859">
    <property type="entry name" value="PFA4/ZDH16/20/ERF2-like"/>
</dbReference>
<dbReference type="EC" id="2.3.1.225" evidence="7"/>
<evidence type="ECO:0000256" key="1">
    <source>
        <dbReference type="ARBA" id="ARBA00004141"/>
    </source>
</evidence>
<evidence type="ECO:0000256" key="7">
    <source>
        <dbReference type="RuleBase" id="RU079119"/>
    </source>
</evidence>
<feature type="transmembrane region" description="Helical" evidence="7">
    <location>
        <begin position="172"/>
        <end position="193"/>
    </location>
</feature>
<proteinExistence type="inferred from homology"/>
<keyword evidence="4 7" id="KW-1133">Transmembrane helix</keyword>
<dbReference type="PANTHER" id="PTHR22883">
    <property type="entry name" value="ZINC FINGER DHHC DOMAIN CONTAINING PROTEIN"/>
    <property type="match status" value="1"/>
</dbReference>
<evidence type="ECO:0000256" key="3">
    <source>
        <dbReference type="ARBA" id="ARBA00022692"/>
    </source>
</evidence>
<feature type="transmembrane region" description="Helical" evidence="7">
    <location>
        <begin position="81"/>
        <end position="99"/>
    </location>
</feature>
<evidence type="ECO:0000256" key="5">
    <source>
        <dbReference type="ARBA" id="ARBA00023136"/>
    </source>
</evidence>
<evidence type="ECO:0000259" key="8">
    <source>
        <dbReference type="Pfam" id="PF01529"/>
    </source>
</evidence>
<evidence type="ECO:0000256" key="6">
    <source>
        <dbReference type="ARBA" id="ARBA00023315"/>
    </source>
</evidence>
<evidence type="ECO:0000256" key="4">
    <source>
        <dbReference type="ARBA" id="ARBA00022989"/>
    </source>
</evidence>
<keyword evidence="5 7" id="KW-0472">Membrane</keyword>
<comment type="subcellular location">
    <subcellularLocation>
        <location evidence="1">Membrane</location>
        <topology evidence="1">Multi-pass membrane protein</topology>
    </subcellularLocation>
</comment>
<evidence type="ECO:0000313" key="10">
    <source>
        <dbReference type="Proteomes" id="UP001189429"/>
    </source>
</evidence>
<protein>
    <recommendedName>
        <fullName evidence="7">Palmitoyltransferase</fullName>
        <ecNumber evidence="7">2.3.1.225</ecNumber>
    </recommendedName>
</protein>
<keyword evidence="3 7" id="KW-0812">Transmembrane</keyword>